<evidence type="ECO:0000256" key="2">
    <source>
        <dbReference type="PIRSR" id="PIRSR640198-2"/>
    </source>
</evidence>
<feature type="active site" evidence="1">
    <location>
        <position position="234"/>
    </location>
</feature>
<organism evidence="5 6">
    <name type="scientific">Lachnoclostridium phytofermentans (strain ATCC 700394 / DSM 18823 / ISDg)</name>
    <name type="common">Clostridium phytofermentans</name>
    <dbReference type="NCBI Taxonomy" id="357809"/>
    <lineage>
        <taxon>Bacteria</taxon>
        <taxon>Bacillati</taxon>
        <taxon>Bacillota</taxon>
        <taxon>Clostridia</taxon>
        <taxon>Lachnospirales</taxon>
        <taxon>Lachnospiraceae</taxon>
    </lineage>
</organism>
<keyword evidence="2" id="KW-0067">ATP-binding</keyword>
<dbReference type="Pfam" id="PF02661">
    <property type="entry name" value="Fic"/>
    <property type="match status" value="1"/>
</dbReference>
<dbReference type="Proteomes" id="UP000000370">
    <property type="component" value="Chromosome"/>
</dbReference>
<dbReference type="InterPro" id="IPR003812">
    <property type="entry name" value="Fido"/>
</dbReference>
<evidence type="ECO:0000256" key="1">
    <source>
        <dbReference type="PIRSR" id="PIRSR640198-1"/>
    </source>
</evidence>
<evidence type="ECO:0000256" key="3">
    <source>
        <dbReference type="PIRSR" id="PIRSR640198-3"/>
    </source>
</evidence>
<dbReference type="InterPro" id="IPR040198">
    <property type="entry name" value="Fido_containing"/>
</dbReference>
<feature type="domain" description="Fido" evidence="4">
    <location>
        <begin position="156"/>
        <end position="296"/>
    </location>
</feature>
<reference evidence="6" key="1">
    <citation type="submission" date="2007-11" db="EMBL/GenBank/DDBJ databases">
        <title>Complete genome sequence of Clostridium phytofermentans ISDg.</title>
        <authorList>
            <person name="Leschine S.B."/>
            <person name="Warnick T.A."/>
            <person name="Blanchard J.L."/>
            <person name="Schnell D.J."/>
            <person name="Petit E.L."/>
            <person name="LaTouf W.G."/>
            <person name="Copeland A."/>
            <person name="Lucas S."/>
            <person name="Lapidus A."/>
            <person name="Barry K."/>
            <person name="Glavina del Rio T."/>
            <person name="Dalin E."/>
            <person name="Tice H."/>
            <person name="Pitluck S."/>
            <person name="Kiss H."/>
            <person name="Brettin T."/>
            <person name="Bruce D."/>
            <person name="Detter J.C."/>
            <person name="Han C."/>
            <person name="Kuske C."/>
            <person name="Schmutz J."/>
            <person name="Larimer F."/>
            <person name="Land M."/>
            <person name="Hauser L."/>
            <person name="Kyrpides N."/>
            <person name="Kim E.A."/>
            <person name="Richardson P."/>
        </authorList>
    </citation>
    <scope>NUCLEOTIDE SEQUENCE [LARGE SCALE GENOMIC DNA]</scope>
    <source>
        <strain evidence="6">ATCC 700394 / DSM 18823 / ISDg</strain>
    </source>
</reference>
<name>A9KS29_LACP7</name>
<gene>
    <name evidence="5" type="ordered locus">Cphy_0273</name>
</gene>
<evidence type="ECO:0000313" key="5">
    <source>
        <dbReference type="EMBL" id="ABX40660.1"/>
    </source>
</evidence>
<dbReference type="RefSeq" id="WP_012198303.1">
    <property type="nucleotide sequence ID" value="NC_010001.1"/>
</dbReference>
<protein>
    <submittedName>
        <fullName evidence="5">Filamentation induced by cAMP protein Fic</fullName>
    </submittedName>
</protein>
<accession>A9KS29</accession>
<feature type="binding site" evidence="2">
    <location>
        <begin position="270"/>
        <end position="271"/>
    </location>
    <ligand>
        <name>ATP</name>
        <dbReference type="ChEBI" id="CHEBI:30616"/>
    </ligand>
</feature>
<dbReference type="GO" id="GO:0005524">
    <property type="term" value="F:ATP binding"/>
    <property type="evidence" value="ECO:0007669"/>
    <property type="project" value="UniProtKB-KW"/>
</dbReference>
<keyword evidence="2" id="KW-0547">Nucleotide-binding</keyword>
<feature type="binding site" evidence="2">
    <location>
        <begin position="238"/>
        <end position="245"/>
    </location>
    <ligand>
        <name>ATP</name>
        <dbReference type="ChEBI" id="CHEBI:30616"/>
    </ligand>
</feature>
<dbReference type="EMBL" id="CP000885">
    <property type="protein sequence ID" value="ABX40660.1"/>
    <property type="molecule type" value="Genomic_DNA"/>
</dbReference>
<dbReference type="PROSITE" id="PS51459">
    <property type="entry name" value="FIDO"/>
    <property type="match status" value="1"/>
</dbReference>
<evidence type="ECO:0000259" key="4">
    <source>
        <dbReference type="PROSITE" id="PS51459"/>
    </source>
</evidence>
<dbReference type="KEGG" id="cpy:Cphy_0273"/>
<proteinExistence type="predicted"/>
<sequence>MEYMSVKEAALKWHISDRRIRVLCSEEKISGIRKEGKNYRIPVDALKPVDGRTLRGKDIPQEYKEVFARIDAKKAELQKRRPLTQGELERLREEFLIEFTYNSNAIEGNTLTLQETASVLEGITIDKKPLKDHLEVVGHKEAFLYIVELVSKQVQISEKVIKEIHSLILVDRPHDRGAYRQIPARIKGSVYIPPQPFLVPIQMEELMKDDSLRVNKMHLIERLARFHMEFERIHPFIDGNGRIGRLLMNLELMQQGFPPTNVKFADRKRYYECFADYQEHNNASKMIIMLADYMEEELDRYLEILG</sequence>
<dbReference type="Gene3D" id="1.10.3290.10">
    <property type="entry name" value="Fido-like domain"/>
    <property type="match status" value="1"/>
</dbReference>
<dbReference type="PANTHER" id="PTHR13504">
    <property type="entry name" value="FIDO DOMAIN-CONTAINING PROTEIN DDB_G0283145"/>
    <property type="match status" value="1"/>
</dbReference>
<dbReference type="STRING" id="357809.Cphy_0273"/>
<dbReference type="eggNOG" id="COG3177">
    <property type="taxonomic scope" value="Bacteria"/>
</dbReference>
<dbReference type="AlphaFoldDB" id="A9KS29"/>
<dbReference type="SUPFAM" id="SSF140931">
    <property type="entry name" value="Fic-like"/>
    <property type="match status" value="1"/>
</dbReference>
<dbReference type="InterPro" id="IPR036597">
    <property type="entry name" value="Fido-like_dom_sf"/>
</dbReference>
<keyword evidence="6" id="KW-1185">Reference proteome</keyword>
<feature type="site" description="Important for autoinhibition of adenylyltransferase activity" evidence="3">
    <location>
        <position position="107"/>
    </location>
</feature>
<dbReference type="OrthoDB" id="9813719at2"/>
<dbReference type="PANTHER" id="PTHR13504:SF38">
    <property type="entry name" value="FIDO DOMAIN-CONTAINING PROTEIN"/>
    <property type="match status" value="1"/>
</dbReference>
<evidence type="ECO:0000313" key="6">
    <source>
        <dbReference type="Proteomes" id="UP000000370"/>
    </source>
</evidence>
<dbReference type="HOGENOM" id="CLU_040460_3_1_9"/>